<comment type="caution">
    <text evidence="1">The sequence shown here is derived from an EMBL/GenBank/DDBJ whole genome shotgun (WGS) entry which is preliminary data.</text>
</comment>
<sequence>MKASTATLIASAVVLASSIYAHPILLKRAANVVDAVACITPILLNPASATQSAISACQAKLTQDIGLIKGATVASLQFDLTGASPTIATNDISVELMSFPGITSIPVSRTKLNDGTTNTGSFASVWLATTPKGFSFDMSLSVTPLTITAEQTPAFIALLSALATTASHTIVLDGTADVDLSVSIASALNAIPNPVGAMVPAAAPKVIPLTGLAITAPITLKGFNNFGGVAQGHLDSISTLQTSATGVRSIHGQVTVTSPSDISVTLGDIDFQLWTKDAQPVYLGIASVASLSLVPGAKTYDVIVTVDAAVQLDQYFPVKSGLTLTVKGFAGSSKNPIAAGVVAAVQFDLVF</sequence>
<accession>A0A9P3M275</accession>
<dbReference type="InterPro" id="IPR022185">
    <property type="entry name" value="DUF3712"/>
</dbReference>
<name>A0A9P3M275_9FUNG</name>
<proteinExistence type="predicted"/>
<dbReference type="EMBL" id="BQFW01000015">
    <property type="protein sequence ID" value="GJJ78775.1"/>
    <property type="molecule type" value="Genomic_DNA"/>
</dbReference>
<organism evidence="1 2">
    <name type="scientific">Entomortierella parvispora</name>
    <dbReference type="NCBI Taxonomy" id="205924"/>
    <lineage>
        <taxon>Eukaryota</taxon>
        <taxon>Fungi</taxon>
        <taxon>Fungi incertae sedis</taxon>
        <taxon>Mucoromycota</taxon>
        <taxon>Mortierellomycotina</taxon>
        <taxon>Mortierellomycetes</taxon>
        <taxon>Mortierellales</taxon>
        <taxon>Mortierellaceae</taxon>
        <taxon>Entomortierella</taxon>
    </lineage>
</organism>
<evidence type="ECO:0000313" key="2">
    <source>
        <dbReference type="Proteomes" id="UP000827284"/>
    </source>
</evidence>
<dbReference type="Proteomes" id="UP000827284">
    <property type="component" value="Unassembled WGS sequence"/>
</dbReference>
<reference evidence="1" key="1">
    <citation type="submission" date="2021-11" db="EMBL/GenBank/DDBJ databases">
        <authorList>
            <person name="Herlambang A."/>
            <person name="Guo Y."/>
            <person name="Takashima Y."/>
            <person name="Nishizawa T."/>
        </authorList>
    </citation>
    <scope>NUCLEOTIDE SEQUENCE</scope>
    <source>
        <strain evidence="1">E1425</strain>
    </source>
</reference>
<dbReference type="AlphaFoldDB" id="A0A9P3M275"/>
<gene>
    <name evidence="1" type="ORF">EMPS_11134</name>
</gene>
<dbReference type="OrthoDB" id="2394524at2759"/>
<protein>
    <submittedName>
        <fullName evidence="1">Uncharacterized protein</fullName>
    </submittedName>
</protein>
<evidence type="ECO:0000313" key="1">
    <source>
        <dbReference type="EMBL" id="GJJ78775.1"/>
    </source>
</evidence>
<reference evidence="1" key="2">
    <citation type="journal article" date="2022" name="Microbiol. Resour. Announc.">
        <title>Whole-Genome Sequence of Entomortierella parvispora E1425, a Mucoromycotan Fungus Associated with Burkholderiaceae-Related Endosymbiotic Bacteria.</title>
        <authorList>
            <person name="Herlambang A."/>
            <person name="Guo Y."/>
            <person name="Takashima Y."/>
            <person name="Narisawa K."/>
            <person name="Ohta H."/>
            <person name="Nishizawa T."/>
        </authorList>
    </citation>
    <scope>NUCLEOTIDE SEQUENCE</scope>
    <source>
        <strain evidence="1">E1425</strain>
    </source>
</reference>
<dbReference type="Pfam" id="PF12505">
    <property type="entry name" value="DUF3712"/>
    <property type="match status" value="1"/>
</dbReference>
<keyword evidence="2" id="KW-1185">Reference proteome</keyword>